<evidence type="ECO:0000256" key="1">
    <source>
        <dbReference type="SAM" id="MobiDB-lite"/>
    </source>
</evidence>
<sequence length="94" mass="10228">MDDCMDWGSKLVKDLGMSNSSYNWEESDSLKVEADHSIKIELAYSINSVSAKGNSASASERNLLCSHPLPPLPPTSYLQAPLPLHKESTHQGNG</sequence>
<protein>
    <submittedName>
        <fullName evidence="2">Uncharacterized protein</fullName>
    </submittedName>
</protein>
<feature type="region of interest" description="Disordered" evidence="1">
    <location>
        <begin position="75"/>
        <end position="94"/>
    </location>
</feature>
<proteinExistence type="predicted"/>
<gene>
    <name evidence="2" type="ORF">Slati_2378000</name>
</gene>
<dbReference type="EMBL" id="JACGWN010000008">
    <property type="protein sequence ID" value="KAL0438950.1"/>
    <property type="molecule type" value="Genomic_DNA"/>
</dbReference>
<evidence type="ECO:0000313" key="2">
    <source>
        <dbReference type="EMBL" id="KAL0438950.1"/>
    </source>
</evidence>
<reference evidence="2" key="2">
    <citation type="journal article" date="2024" name="Plant">
        <title>Genomic evolution and insights into agronomic trait innovations of Sesamum species.</title>
        <authorList>
            <person name="Miao H."/>
            <person name="Wang L."/>
            <person name="Qu L."/>
            <person name="Liu H."/>
            <person name="Sun Y."/>
            <person name="Le M."/>
            <person name="Wang Q."/>
            <person name="Wei S."/>
            <person name="Zheng Y."/>
            <person name="Lin W."/>
            <person name="Duan Y."/>
            <person name="Cao H."/>
            <person name="Xiong S."/>
            <person name="Wang X."/>
            <person name="Wei L."/>
            <person name="Li C."/>
            <person name="Ma Q."/>
            <person name="Ju M."/>
            <person name="Zhao R."/>
            <person name="Li G."/>
            <person name="Mu C."/>
            <person name="Tian Q."/>
            <person name="Mei H."/>
            <person name="Zhang T."/>
            <person name="Gao T."/>
            <person name="Zhang H."/>
        </authorList>
    </citation>
    <scope>NUCLEOTIDE SEQUENCE</scope>
    <source>
        <strain evidence="2">KEN1</strain>
    </source>
</reference>
<feature type="compositionally biased region" description="Basic and acidic residues" evidence="1">
    <location>
        <begin position="84"/>
        <end position="94"/>
    </location>
</feature>
<accession>A0AAW2WCG5</accession>
<dbReference type="AlphaFoldDB" id="A0AAW2WCG5"/>
<name>A0AAW2WCG5_9LAMI</name>
<comment type="caution">
    <text evidence="2">The sequence shown here is derived from an EMBL/GenBank/DDBJ whole genome shotgun (WGS) entry which is preliminary data.</text>
</comment>
<reference evidence="2" key="1">
    <citation type="submission" date="2020-06" db="EMBL/GenBank/DDBJ databases">
        <authorList>
            <person name="Li T."/>
            <person name="Hu X."/>
            <person name="Zhang T."/>
            <person name="Song X."/>
            <person name="Zhang H."/>
            <person name="Dai N."/>
            <person name="Sheng W."/>
            <person name="Hou X."/>
            <person name="Wei L."/>
        </authorList>
    </citation>
    <scope>NUCLEOTIDE SEQUENCE</scope>
    <source>
        <strain evidence="2">KEN1</strain>
        <tissue evidence="2">Leaf</tissue>
    </source>
</reference>
<organism evidence="2">
    <name type="scientific">Sesamum latifolium</name>
    <dbReference type="NCBI Taxonomy" id="2727402"/>
    <lineage>
        <taxon>Eukaryota</taxon>
        <taxon>Viridiplantae</taxon>
        <taxon>Streptophyta</taxon>
        <taxon>Embryophyta</taxon>
        <taxon>Tracheophyta</taxon>
        <taxon>Spermatophyta</taxon>
        <taxon>Magnoliopsida</taxon>
        <taxon>eudicotyledons</taxon>
        <taxon>Gunneridae</taxon>
        <taxon>Pentapetalae</taxon>
        <taxon>asterids</taxon>
        <taxon>lamiids</taxon>
        <taxon>Lamiales</taxon>
        <taxon>Pedaliaceae</taxon>
        <taxon>Sesamum</taxon>
    </lineage>
</organism>